<dbReference type="Gene3D" id="3.40.1350.10">
    <property type="match status" value="1"/>
</dbReference>
<evidence type="ECO:0000313" key="1">
    <source>
        <dbReference type="EMBL" id="MFC5367894.1"/>
    </source>
</evidence>
<evidence type="ECO:0000313" key="2">
    <source>
        <dbReference type="Proteomes" id="UP001596201"/>
    </source>
</evidence>
<dbReference type="Proteomes" id="UP001596201">
    <property type="component" value="Unassembled WGS sequence"/>
</dbReference>
<dbReference type="RefSeq" id="WP_227230137.1">
    <property type="nucleotide sequence ID" value="NZ_JAJCVJ010000002.1"/>
</dbReference>
<reference evidence="1 2" key="1">
    <citation type="journal article" date="2019" name="Int. J. Syst. Evol. Microbiol.">
        <title>The Global Catalogue of Microorganisms (GCM) 10K type strain sequencing project: providing services to taxonomists for standard genome sequencing and annotation.</title>
        <authorList>
            <consortium name="The Broad Institute Genomics Platform"/>
            <consortium name="The Broad Institute Genome Sequencing Center for Infectious Disease"/>
            <person name="Wu L."/>
            <person name="Ma J."/>
        </authorList>
    </citation>
    <scope>NUCLEOTIDE SEQUENCE [LARGE SCALE GENOMIC DNA]</scope>
    <source>
        <strain evidence="1 2">CGMCC 1.12237</strain>
    </source>
</reference>
<accession>A0ABD5RCX7</accession>
<dbReference type="AlphaFoldDB" id="A0ABD5RCX7"/>
<name>A0ABD5RCX7_9EURY</name>
<sequence>MIFSINNNSEAVTELKDEQFADLDIWERRDLQEWVIDNPRILGEDLLVVTSEYDGFEGLRDRLDVLALTPDGKLVVVELKRDNADDTTDLQAIKYASYCATLTAEDIQNEYREFWQERDDEELTPGSVGEKFNDFLQEGVLREDPFTEDGWAAFDLGSKPRIVLAAGEFGTQVTAPVMWLIEEYGMDITCTKIDAYDNDDEILLDSQQIIPVKEAEEYMTRRREKEERQDEKRHSGRTITLLLDRELLSQGDEVVFTESYVPDEFSDDPPVQQYDESDDFWRARITGKKGQSDNVEWLYDNKEYSFTGLSKELLRQLAGRDSDKALNGYKYWTLQENPAYTLDELRDKRSLPTVQDVEN</sequence>
<dbReference type="EMBL" id="JBHSKX010000002">
    <property type="protein sequence ID" value="MFC5367894.1"/>
    <property type="molecule type" value="Genomic_DNA"/>
</dbReference>
<organism evidence="1 2">
    <name type="scientific">Salinirubrum litoreum</name>
    <dbReference type="NCBI Taxonomy" id="1126234"/>
    <lineage>
        <taxon>Archaea</taxon>
        <taxon>Methanobacteriati</taxon>
        <taxon>Methanobacteriota</taxon>
        <taxon>Stenosarchaea group</taxon>
        <taxon>Halobacteria</taxon>
        <taxon>Halobacteriales</taxon>
        <taxon>Haloferacaceae</taxon>
        <taxon>Salinirubrum</taxon>
    </lineage>
</organism>
<dbReference type="InterPro" id="IPR011856">
    <property type="entry name" value="tRNA_endonuc-like_dom_sf"/>
</dbReference>
<protein>
    <submittedName>
        <fullName evidence="1">DUF91 domain-containing protein</fullName>
    </submittedName>
</protein>
<keyword evidence="2" id="KW-1185">Reference proteome</keyword>
<proteinExistence type="predicted"/>
<comment type="caution">
    <text evidence="1">The sequence shown here is derived from an EMBL/GenBank/DDBJ whole genome shotgun (WGS) entry which is preliminary data.</text>
</comment>
<gene>
    <name evidence="1" type="ORF">ACFPJ5_13230</name>
</gene>